<dbReference type="PROSITE" id="PS50012">
    <property type="entry name" value="RCC1_3"/>
    <property type="match status" value="3"/>
</dbReference>
<evidence type="ECO:0000313" key="4">
    <source>
        <dbReference type="Proteomes" id="UP000816034"/>
    </source>
</evidence>
<dbReference type="GeneID" id="68103246"/>
<organism evidence="3 4">
    <name type="scientific">Naegleria lovaniensis</name>
    <name type="common">Amoeba</name>
    <dbReference type="NCBI Taxonomy" id="51637"/>
    <lineage>
        <taxon>Eukaryota</taxon>
        <taxon>Discoba</taxon>
        <taxon>Heterolobosea</taxon>
        <taxon>Tetramitia</taxon>
        <taxon>Eutetramitia</taxon>
        <taxon>Vahlkampfiidae</taxon>
        <taxon>Naegleria</taxon>
    </lineage>
</organism>
<evidence type="ECO:0000313" key="3">
    <source>
        <dbReference type="EMBL" id="KAG2374508.1"/>
    </source>
</evidence>
<dbReference type="InterPro" id="IPR051553">
    <property type="entry name" value="Ran_GTPase-activating"/>
</dbReference>
<feature type="repeat" description="RCC1" evidence="1">
    <location>
        <begin position="323"/>
        <end position="376"/>
    </location>
</feature>
<comment type="caution">
    <text evidence="3">The sequence shown here is derived from an EMBL/GenBank/DDBJ whole genome shotgun (WGS) entry which is preliminary data.</text>
</comment>
<evidence type="ECO:0000256" key="2">
    <source>
        <dbReference type="SAM" id="MobiDB-lite"/>
    </source>
</evidence>
<dbReference type="EMBL" id="PYSW02000045">
    <property type="protein sequence ID" value="KAG2374508.1"/>
    <property type="molecule type" value="Genomic_DNA"/>
</dbReference>
<dbReference type="SUPFAM" id="SSF50985">
    <property type="entry name" value="RCC1/BLIP-II"/>
    <property type="match status" value="1"/>
</dbReference>
<dbReference type="AlphaFoldDB" id="A0AA88KDX0"/>
<dbReference type="PANTHER" id="PTHR45982">
    <property type="entry name" value="REGULATOR OF CHROMOSOME CONDENSATION"/>
    <property type="match status" value="1"/>
</dbReference>
<keyword evidence="4" id="KW-1185">Reference proteome</keyword>
<dbReference type="InterPro" id="IPR000408">
    <property type="entry name" value="Reg_chr_condens"/>
</dbReference>
<protein>
    <submittedName>
        <fullName evidence="3">Uncharacterized protein</fullName>
    </submittedName>
</protein>
<name>A0AA88KDX0_NAELO</name>
<sequence>MGQPQSNGQNATLLTCGHNHGGQCITDDFVDVFQLHKVKLPFPDWVETGNSLTRTKVKKAIRIKKTSCGASHLLLLTNRLNEVYVVGKNTEFQLGLSHNKPVKDLTKLDTNRFLQRGEKIYDLYGGTLVSYIIARKINNSSSSDHPSSSATSSGTSNLSSNDCGGDSIYWCGTPPLQNLYAHASHVSSVGDGSPGIMGGTTSLNSGSATSSTMTSNLASPSPAQLIANVSFTRWTPEEGWKKNFKVKCFDCSKVGDDHCIVVNQFNQIFGRGSNAYHQYGRNLEGQSFAKLTEIKLRGYEHQPPNVKLVACGGYHSVIVLHNNEYFCSGLNCHGQLGYDVDSTIFDFAQPKDLPFAGREITNVALGLYHTVVVVDHCDVFVCGDGRYGQLGNGENKSVNSTFIRLKLEAISPVTGNYIKHINTFVTGLSCGLTHTVLITSDRKVWRCGGNDFGQIFLPNELQTCSFRVVFEPRCEINQVSCGGKFTALYLQKKVNFYEYNIVRHMNIYQDKQNMAEYYDLSIRCLK</sequence>
<dbReference type="InterPro" id="IPR009091">
    <property type="entry name" value="RCC1/BLIP-II"/>
</dbReference>
<dbReference type="Pfam" id="PF13540">
    <property type="entry name" value="RCC1_2"/>
    <property type="match status" value="2"/>
</dbReference>
<feature type="repeat" description="RCC1" evidence="1">
    <location>
        <begin position="377"/>
        <end position="441"/>
    </location>
</feature>
<proteinExistence type="predicted"/>
<gene>
    <name evidence="3" type="ORF">C9374_010792</name>
</gene>
<dbReference type="RefSeq" id="XP_044543682.1">
    <property type="nucleotide sequence ID" value="XM_044686375.1"/>
</dbReference>
<accession>A0AA88KDX0</accession>
<dbReference type="Gene3D" id="2.130.10.30">
    <property type="entry name" value="Regulator of chromosome condensation 1/beta-lactamase-inhibitor protein II"/>
    <property type="match status" value="2"/>
</dbReference>
<dbReference type="PANTHER" id="PTHR45982:SF1">
    <property type="entry name" value="REGULATOR OF CHROMOSOME CONDENSATION"/>
    <property type="match status" value="1"/>
</dbReference>
<reference evidence="3 4" key="1">
    <citation type="journal article" date="2018" name="BMC Genomics">
        <title>The genome of Naegleria lovaniensis, the basis for a comparative approach to unravel pathogenicity factors of the human pathogenic amoeba N. fowleri.</title>
        <authorList>
            <person name="Liechti N."/>
            <person name="Schurch N."/>
            <person name="Bruggmann R."/>
            <person name="Wittwer M."/>
        </authorList>
    </citation>
    <scope>NUCLEOTIDE SEQUENCE [LARGE SCALE GENOMIC DNA]</scope>
    <source>
        <strain evidence="3 4">ATCC 30569</strain>
    </source>
</reference>
<dbReference type="Proteomes" id="UP000816034">
    <property type="component" value="Unassembled WGS sequence"/>
</dbReference>
<feature type="repeat" description="RCC1" evidence="1">
    <location>
        <begin position="266"/>
        <end position="322"/>
    </location>
</feature>
<feature type="region of interest" description="Disordered" evidence="2">
    <location>
        <begin position="197"/>
        <end position="219"/>
    </location>
</feature>
<evidence type="ECO:0000256" key="1">
    <source>
        <dbReference type="PROSITE-ProRule" id="PRU00235"/>
    </source>
</evidence>
<feature type="compositionally biased region" description="Polar residues" evidence="2">
    <location>
        <begin position="199"/>
        <end position="219"/>
    </location>
</feature>